<evidence type="ECO:0000256" key="5">
    <source>
        <dbReference type="ARBA" id="ARBA00022723"/>
    </source>
</evidence>
<dbReference type="SMART" id="SM00220">
    <property type="entry name" value="S_TKc"/>
    <property type="match status" value="1"/>
</dbReference>
<dbReference type="GO" id="GO:0004674">
    <property type="term" value="F:protein serine/threonine kinase activity"/>
    <property type="evidence" value="ECO:0007669"/>
    <property type="project" value="UniProtKB-KW"/>
</dbReference>
<keyword evidence="7" id="KW-0418">Kinase</keyword>
<dbReference type="GO" id="GO:0005634">
    <property type="term" value="C:nucleus"/>
    <property type="evidence" value="ECO:0007669"/>
    <property type="project" value="TreeGrafter"/>
</dbReference>
<dbReference type="GO" id="GO:0000139">
    <property type="term" value="C:Golgi membrane"/>
    <property type="evidence" value="ECO:0007669"/>
    <property type="project" value="UniProtKB-SubCell"/>
</dbReference>
<feature type="region of interest" description="Disordered" evidence="20">
    <location>
        <begin position="604"/>
        <end position="639"/>
    </location>
</feature>
<dbReference type="InterPro" id="IPR017441">
    <property type="entry name" value="Protein_kinase_ATP_BS"/>
</dbReference>
<keyword evidence="9" id="KW-0460">Magnesium</keyword>
<proteinExistence type="inferred from homology"/>
<dbReference type="EC" id="2.7.11.1" evidence="2"/>
<dbReference type="GO" id="GO:0007283">
    <property type="term" value="P:spermatogenesis"/>
    <property type="evidence" value="ECO:0007669"/>
    <property type="project" value="UniProtKB-KW"/>
</dbReference>
<keyword evidence="8 19" id="KW-0067">ATP-binding</keyword>
<evidence type="ECO:0000256" key="18">
    <source>
        <dbReference type="ARBA" id="ARBA00071413"/>
    </source>
</evidence>
<keyword evidence="3" id="KW-0723">Serine/threonine-protein kinase</keyword>
<dbReference type="InterPro" id="IPR000719">
    <property type="entry name" value="Prot_kinase_dom"/>
</dbReference>
<evidence type="ECO:0000256" key="17">
    <source>
        <dbReference type="ARBA" id="ARBA00048679"/>
    </source>
</evidence>
<evidence type="ECO:0000256" key="1">
    <source>
        <dbReference type="ARBA" id="ARBA00004395"/>
    </source>
</evidence>
<keyword evidence="22" id="KW-1185">Reference proteome</keyword>
<protein>
    <recommendedName>
        <fullName evidence="18">Membrane-associated tyrosine- and threonine-specific cdc2-inhibitory kinase wee-1.3</fullName>
        <ecNumber evidence="2">2.7.11.1</ecNumber>
    </recommendedName>
</protein>
<evidence type="ECO:0000256" key="9">
    <source>
        <dbReference type="ARBA" id="ARBA00022842"/>
    </source>
</evidence>
<evidence type="ECO:0000256" key="20">
    <source>
        <dbReference type="SAM" id="MobiDB-lite"/>
    </source>
</evidence>
<dbReference type="GO" id="GO:0046872">
    <property type="term" value="F:metal ion binding"/>
    <property type="evidence" value="ECO:0007669"/>
    <property type="project" value="UniProtKB-KW"/>
</dbReference>
<dbReference type="STRING" id="451379.A0A0N5AC12"/>
<accession>A0A0N5AC12</accession>
<dbReference type="Pfam" id="PF00069">
    <property type="entry name" value="Pkinase"/>
    <property type="match status" value="1"/>
</dbReference>
<keyword evidence="14" id="KW-0131">Cell cycle</keyword>
<dbReference type="PROSITE" id="PS00108">
    <property type="entry name" value="PROTEIN_KINASE_ST"/>
    <property type="match status" value="1"/>
</dbReference>
<keyword evidence="10" id="KW-0744">Spermatogenesis</keyword>
<keyword evidence="5" id="KW-0479">Metal-binding</keyword>
<dbReference type="SUPFAM" id="SSF56112">
    <property type="entry name" value="Protein kinase-like (PK-like)"/>
    <property type="match status" value="1"/>
</dbReference>
<evidence type="ECO:0000313" key="22">
    <source>
        <dbReference type="Proteomes" id="UP000046393"/>
    </source>
</evidence>
<evidence type="ECO:0000256" key="14">
    <source>
        <dbReference type="ARBA" id="ARBA00023306"/>
    </source>
</evidence>
<evidence type="ECO:0000256" key="7">
    <source>
        <dbReference type="ARBA" id="ARBA00022777"/>
    </source>
</evidence>
<feature type="compositionally biased region" description="Polar residues" evidence="20">
    <location>
        <begin position="613"/>
        <end position="625"/>
    </location>
</feature>
<evidence type="ECO:0000256" key="19">
    <source>
        <dbReference type="PROSITE-ProRule" id="PRU10141"/>
    </source>
</evidence>
<organism evidence="22 23">
    <name type="scientific">Syphacia muris</name>
    <dbReference type="NCBI Taxonomy" id="451379"/>
    <lineage>
        <taxon>Eukaryota</taxon>
        <taxon>Metazoa</taxon>
        <taxon>Ecdysozoa</taxon>
        <taxon>Nematoda</taxon>
        <taxon>Chromadorea</taxon>
        <taxon>Rhabditida</taxon>
        <taxon>Spirurina</taxon>
        <taxon>Oxyuridomorpha</taxon>
        <taxon>Oxyuroidea</taxon>
        <taxon>Oxyuridae</taxon>
        <taxon>Syphacia</taxon>
    </lineage>
</organism>
<sequence>MTEPACLSPLPRPTFFEHLNPPLSTKREKQRKGIQKRVPRAVRSVQSVSRFLSECYELHGPHFISFTTKGKTVFGMLSYAENGHYNKNDPREYFEQCFERERKIGEGSFGEVFRVKSKNDGKYYAVKRTIEPFRNSRDRELKLREVQKHELLPKHPNLVEFKCAWEEKGQLYIQTELCEYSLNQYLFNKVILSLSDYAERVHYIPEDELWGYFADMVAAVHHLHEQDLLHLDIKPENIFVSNNMCKLGDFGLVFDMKRDSNMIAQDGDSKYLAQEVLNNPPGKPADIFSLGISMLELASDLDLPSRGEGWHMLREGHIPEEFTKDMSPKLRRLIFLMMELNPEKRPTARELFNDDTIQHYLRKRYPLNYSMVCVYGFSVFARFAKQTWTTVLFFLWIVVLPLCLPTKWLSDWLMSQKHLKTHYHVDKQECHNWTPPLKRQKFCTLTSLNMNGGSNKDSSHWSYSEPQKTLRDMSCSPPLFKTASRCGERSKHGELFSDDSSPQRSTRSTCTPTSREMTPEISDRSSSVEESGNANCSDVCLSPTTRSWNNSTIARISGSSSPLSSRYSVQKDFSRNVMSAPVRRPPFRFLRCGKLRSVPKLDFSLADDDDQPLKSSATVRSASSREVTDRGSSADELQY</sequence>
<feature type="binding site" evidence="19">
    <location>
        <position position="127"/>
    </location>
    <ligand>
        <name>ATP</name>
        <dbReference type="ChEBI" id="CHEBI:30616"/>
    </ligand>
</feature>
<dbReference type="GO" id="GO:0110031">
    <property type="term" value="P:negative regulation of G2/MI transition of meiotic cell cycle"/>
    <property type="evidence" value="ECO:0007669"/>
    <property type="project" value="TreeGrafter"/>
</dbReference>
<evidence type="ECO:0000256" key="3">
    <source>
        <dbReference type="ARBA" id="ARBA00022527"/>
    </source>
</evidence>
<reference evidence="23" key="1">
    <citation type="submission" date="2017-02" db="UniProtKB">
        <authorList>
            <consortium name="WormBaseParasite"/>
        </authorList>
    </citation>
    <scope>IDENTIFICATION</scope>
</reference>
<dbReference type="InterPro" id="IPR008271">
    <property type="entry name" value="Ser/Thr_kinase_AS"/>
</dbReference>
<dbReference type="InterPro" id="IPR011009">
    <property type="entry name" value="Kinase-like_dom_sf"/>
</dbReference>
<evidence type="ECO:0000256" key="8">
    <source>
        <dbReference type="ARBA" id="ARBA00022840"/>
    </source>
</evidence>
<dbReference type="WBParaSite" id="SMUV_0000168801-mRNA-1">
    <property type="protein sequence ID" value="SMUV_0000168801-mRNA-1"/>
    <property type="gene ID" value="SMUV_0000168801"/>
</dbReference>
<comment type="similarity">
    <text evidence="15">Belongs to the protein kinase superfamily. Ser/Thr protein kinase family. GCN2 subfamily.</text>
</comment>
<evidence type="ECO:0000256" key="10">
    <source>
        <dbReference type="ARBA" id="ARBA00022871"/>
    </source>
</evidence>
<feature type="compositionally biased region" description="Low complexity" evidence="20">
    <location>
        <begin position="500"/>
        <end position="515"/>
    </location>
</feature>
<evidence type="ECO:0000256" key="2">
    <source>
        <dbReference type="ARBA" id="ARBA00012513"/>
    </source>
</evidence>
<dbReference type="PROSITE" id="PS50011">
    <property type="entry name" value="PROTEIN_KINASE_DOM"/>
    <property type="match status" value="1"/>
</dbReference>
<evidence type="ECO:0000256" key="12">
    <source>
        <dbReference type="ARBA" id="ARBA00023034"/>
    </source>
</evidence>
<dbReference type="PROSITE" id="PS00107">
    <property type="entry name" value="PROTEIN_KINASE_ATP"/>
    <property type="match status" value="1"/>
</dbReference>
<keyword evidence="13" id="KW-0472">Membrane</keyword>
<comment type="subcellular location">
    <subcellularLocation>
        <location evidence="1">Golgi apparatus membrane</location>
        <topology evidence="1">Peripheral membrane protein</topology>
    </subcellularLocation>
</comment>
<evidence type="ECO:0000256" key="4">
    <source>
        <dbReference type="ARBA" id="ARBA00022679"/>
    </source>
</evidence>
<dbReference type="PANTHER" id="PTHR11042">
    <property type="entry name" value="EUKARYOTIC TRANSLATION INITIATION FACTOR 2-ALPHA KINASE EIF2-ALPHA KINASE -RELATED"/>
    <property type="match status" value="1"/>
</dbReference>
<keyword evidence="4" id="KW-0808">Transferase</keyword>
<feature type="region of interest" description="Disordered" evidence="20">
    <location>
        <begin position="484"/>
        <end position="535"/>
    </location>
</feature>
<comment type="catalytic activity">
    <reaction evidence="16">
        <text>L-threonyl-[protein] + ATP = O-phospho-L-threonyl-[protein] + ADP + H(+)</text>
        <dbReference type="Rhea" id="RHEA:46608"/>
        <dbReference type="Rhea" id="RHEA-COMP:11060"/>
        <dbReference type="Rhea" id="RHEA-COMP:11605"/>
        <dbReference type="ChEBI" id="CHEBI:15378"/>
        <dbReference type="ChEBI" id="CHEBI:30013"/>
        <dbReference type="ChEBI" id="CHEBI:30616"/>
        <dbReference type="ChEBI" id="CHEBI:61977"/>
        <dbReference type="ChEBI" id="CHEBI:456216"/>
        <dbReference type="EC" id="2.7.11.1"/>
    </reaction>
</comment>
<keyword evidence="11" id="KW-0896">Oogenesis</keyword>
<evidence type="ECO:0000313" key="23">
    <source>
        <dbReference type="WBParaSite" id="SMUV_0000168801-mRNA-1"/>
    </source>
</evidence>
<keyword evidence="12" id="KW-0333">Golgi apparatus</keyword>
<keyword evidence="6 19" id="KW-0547">Nucleotide-binding</keyword>
<dbReference type="GO" id="GO:0005524">
    <property type="term" value="F:ATP binding"/>
    <property type="evidence" value="ECO:0007669"/>
    <property type="project" value="UniProtKB-UniRule"/>
</dbReference>
<dbReference type="AlphaFoldDB" id="A0A0N5AC12"/>
<evidence type="ECO:0000256" key="15">
    <source>
        <dbReference type="ARBA" id="ARBA00037982"/>
    </source>
</evidence>
<evidence type="ECO:0000256" key="13">
    <source>
        <dbReference type="ARBA" id="ARBA00023136"/>
    </source>
</evidence>
<dbReference type="Proteomes" id="UP000046393">
    <property type="component" value="Unplaced"/>
</dbReference>
<keyword evidence="11" id="KW-0221">Differentiation</keyword>
<evidence type="ECO:0000256" key="16">
    <source>
        <dbReference type="ARBA" id="ARBA00047899"/>
    </source>
</evidence>
<comment type="catalytic activity">
    <reaction evidence="17">
        <text>L-seryl-[protein] + ATP = O-phospho-L-seryl-[protein] + ADP + H(+)</text>
        <dbReference type="Rhea" id="RHEA:17989"/>
        <dbReference type="Rhea" id="RHEA-COMP:9863"/>
        <dbReference type="Rhea" id="RHEA-COMP:11604"/>
        <dbReference type="ChEBI" id="CHEBI:15378"/>
        <dbReference type="ChEBI" id="CHEBI:29999"/>
        <dbReference type="ChEBI" id="CHEBI:30616"/>
        <dbReference type="ChEBI" id="CHEBI:83421"/>
        <dbReference type="ChEBI" id="CHEBI:456216"/>
        <dbReference type="EC" id="2.7.11.1"/>
    </reaction>
</comment>
<evidence type="ECO:0000259" key="21">
    <source>
        <dbReference type="PROSITE" id="PS50011"/>
    </source>
</evidence>
<dbReference type="GO" id="GO:0051321">
    <property type="term" value="P:meiotic cell cycle"/>
    <property type="evidence" value="ECO:0007669"/>
    <property type="project" value="TreeGrafter"/>
</dbReference>
<feature type="domain" description="Protein kinase" evidence="21">
    <location>
        <begin position="98"/>
        <end position="361"/>
    </location>
</feature>
<dbReference type="InterPro" id="IPR050339">
    <property type="entry name" value="CC_SR_Kinase"/>
</dbReference>
<feature type="compositionally biased region" description="Basic and acidic residues" evidence="20">
    <location>
        <begin position="486"/>
        <end position="495"/>
    </location>
</feature>
<evidence type="ECO:0000256" key="6">
    <source>
        <dbReference type="ARBA" id="ARBA00022741"/>
    </source>
</evidence>
<dbReference type="Gene3D" id="1.10.510.10">
    <property type="entry name" value="Transferase(Phosphotransferase) domain 1"/>
    <property type="match status" value="1"/>
</dbReference>
<evidence type="ECO:0000256" key="11">
    <source>
        <dbReference type="ARBA" id="ARBA00022943"/>
    </source>
</evidence>
<dbReference type="GO" id="GO:0048477">
    <property type="term" value="P:oogenesis"/>
    <property type="evidence" value="ECO:0007669"/>
    <property type="project" value="UniProtKB-KW"/>
</dbReference>
<name>A0A0N5AC12_9BILA</name>
<dbReference type="PANTHER" id="PTHR11042:SF183">
    <property type="entry name" value="MEMBRANE-ASSOCIATED TYROSINE- AND THREONINE-SPECIFIC CDC2-INHIBITORY KINASE"/>
    <property type="match status" value="1"/>
</dbReference>
<feature type="compositionally biased region" description="Basic and acidic residues" evidence="20">
    <location>
        <begin position="517"/>
        <end position="527"/>
    </location>
</feature>
<dbReference type="Gene3D" id="3.30.200.20">
    <property type="entry name" value="Phosphorylase Kinase, domain 1"/>
    <property type="match status" value="1"/>
</dbReference>
<dbReference type="FunFam" id="1.10.510.10:FF:000315">
    <property type="entry name" value="membrane-associated tyrosine- and threonine-specific cdc2-inhibitory kinase"/>
    <property type="match status" value="1"/>
</dbReference>